<comment type="similarity">
    <text evidence="8">Belongs to the binding-protein-dependent transport system permease family. LivHM subfamily.</text>
</comment>
<dbReference type="PANTHER" id="PTHR11795">
    <property type="entry name" value="BRANCHED-CHAIN AMINO ACID TRANSPORT SYSTEM PERMEASE PROTEIN LIVH"/>
    <property type="match status" value="1"/>
</dbReference>
<protein>
    <recommendedName>
        <fullName evidence="12">Branched-chain amino acid ABC transporter permease</fullName>
    </recommendedName>
</protein>
<evidence type="ECO:0000313" key="11">
    <source>
        <dbReference type="Proteomes" id="UP001382904"/>
    </source>
</evidence>
<evidence type="ECO:0000256" key="6">
    <source>
        <dbReference type="ARBA" id="ARBA00022989"/>
    </source>
</evidence>
<dbReference type="EMBL" id="JBBKAM010000002">
    <property type="protein sequence ID" value="MEJ8640335.1"/>
    <property type="molecule type" value="Genomic_DNA"/>
</dbReference>
<sequence>MPGWLDGNVVSVVDGIAFGLLLFTIAVGLSLVFGMMDVLNLAHGTLYLAGAYIAYTLSDGSVSGLLLALTAGALAGALGERP</sequence>
<comment type="caution">
    <text evidence="10">The sequence shown here is derived from an EMBL/GenBank/DDBJ whole genome shotgun (WGS) entry which is preliminary data.</text>
</comment>
<evidence type="ECO:0008006" key="12">
    <source>
        <dbReference type="Google" id="ProtNLM"/>
    </source>
</evidence>
<proteinExistence type="inferred from homology"/>
<dbReference type="Proteomes" id="UP001382904">
    <property type="component" value="Unassembled WGS sequence"/>
</dbReference>
<evidence type="ECO:0000313" key="10">
    <source>
        <dbReference type="EMBL" id="MEJ8640335.1"/>
    </source>
</evidence>
<keyword evidence="3" id="KW-1003">Cell membrane</keyword>
<keyword evidence="2" id="KW-0813">Transport</keyword>
<dbReference type="Pfam" id="PF02653">
    <property type="entry name" value="BPD_transp_2"/>
    <property type="match status" value="1"/>
</dbReference>
<evidence type="ECO:0000256" key="9">
    <source>
        <dbReference type="SAM" id="Phobius"/>
    </source>
</evidence>
<keyword evidence="6 9" id="KW-1133">Transmembrane helix</keyword>
<organism evidence="10 11">
    <name type="scientific">Streptomyces caledonius</name>
    <dbReference type="NCBI Taxonomy" id="3134107"/>
    <lineage>
        <taxon>Bacteria</taxon>
        <taxon>Bacillati</taxon>
        <taxon>Actinomycetota</taxon>
        <taxon>Actinomycetes</taxon>
        <taxon>Kitasatosporales</taxon>
        <taxon>Streptomycetaceae</taxon>
        <taxon>Streptomyces</taxon>
    </lineage>
</organism>
<reference evidence="10 11" key="1">
    <citation type="submission" date="2024-03" db="EMBL/GenBank/DDBJ databases">
        <title>Novel Streptomyces species of biotechnological and ecological value are a feature of Machair soil.</title>
        <authorList>
            <person name="Prole J.R."/>
            <person name="Goodfellow M."/>
            <person name="Allenby N."/>
            <person name="Ward A.C."/>
        </authorList>
    </citation>
    <scope>NUCLEOTIDE SEQUENCE [LARGE SCALE GENOMIC DNA]</scope>
    <source>
        <strain evidence="10 11">MS1.HAVA.3</strain>
    </source>
</reference>
<gene>
    <name evidence="10" type="ORF">WKI68_00645</name>
</gene>
<keyword evidence="7 9" id="KW-0472">Membrane</keyword>
<evidence type="ECO:0000256" key="8">
    <source>
        <dbReference type="ARBA" id="ARBA00037998"/>
    </source>
</evidence>
<accession>A0ABU8TXJ0</accession>
<dbReference type="PANTHER" id="PTHR11795:SF442">
    <property type="entry name" value="ABC TRANSPORTER ATP-BINDING PROTEIN"/>
    <property type="match status" value="1"/>
</dbReference>
<evidence type="ECO:0000256" key="5">
    <source>
        <dbReference type="ARBA" id="ARBA00022970"/>
    </source>
</evidence>
<keyword evidence="11" id="KW-1185">Reference proteome</keyword>
<dbReference type="InterPro" id="IPR052157">
    <property type="entry name" value="BCAA_transport_permease"/>
</dbReference>
<keyword evidence="4 9" id="KW-0812">Transmembrane</keyword>
<dbReference type="InterPro" id="IPR001851">
    <property type="entry name" value="ABC_transp_permease"/>
</dbReference>
<evidence type="ECO:0000256" key="2">
    <source>
        <dbReference type="ARBA" id="ARBA00022448"/>
    </source>
</evidence>
<evidence type="ECO:0000256" key="7">
    <source>
        <dbReference type="ARBA" id="ARBA00023136"/>
    </source>
</evidence>
<evidence type="ECO:0000256" key="3">
    <source>
        <dbReference type="ARBA" id="ARBA00022475"/>
    </source>
</evidence>
<comment type="subcellular location">
    <subcellularLocation>
        <location evidence="1">Cell membrane</location>
        <topology evidence="1">Multi-pass membrane protein</topology>
    </subcellularLocation>
</comment>
<keyword evidence="5" id="KW-0029">Amino-acid transport</keyword>
<evidence type="ECO:0000256" key="4">
    <source>
        <dbReference type="ARBA" id="ARBA00022692"/>
    </source>
</evidence>
<feature type="transmembrane region" description="Helical" evidence="9">
    <location>
        <begin position="12"/>
        <end position="33"/>
    </location>
</feature>
<name>A0ABU8TXJ0_9ACTN</name>
<evidence type="ECO:0000256" key="1">
    <source>
        <dbReference type="ARBA" id="ARBA00004651"/>
    </source>
</evidence>